<dbReference type="PANTHER" id="PTHR11895">
    <property type="entry name" value="TRANSAMIDASE"/>
    <property type="match status" value="1"/>
</dbReference>
<dbReference type="Pfam" id="PF01425">
    <property type="entry name" value="Amidase"/>
    <property type="match status" value="1"/>
</dbReference>
<sequence>MALDLERLDAVGAVAAIREGGGSAGDYAAALAERAARHAGLNALQSFDAAQCIREAEEAVAATPDGALAGLPIVVKDNINTTTYPTSGGTGALLGHRPATEAGIVRRIRAAGGFVGAKSGMHELAFGITSNNAVTGPVRNPHDQALIPGGSSGGTAAAIAAGIFPLGLGTDTGGSCRIPASLCGTVGFRPSTGRYPGDGVVPISHTLDTVGSFARSVADIALLDRVVTGQAAEPRRSLSGVRLGLPKSRFYDNLDPAVETATQAALTRLEAAGATLVDISLQDIWAHAEAFSIPVGLFEVVRDLPGYLAEHAPGISFDALVDGIGSPDVKGFIASQLGGDAIPVQAYDEAMTVHRPAMLRIYNRVFANNALDAIVFPTTPLTARPIGEDETVELNGARVPTFATYIRNTDLAPNIGAPGISLPCPVSSGLPVGIEFDALPGGDLSLLALARAAEHVLAQ</sequence>
<dbReference type="InterPro" id="IPR036928">
    <property type="entry name" value="AS_sf"/>
</dbReference>
<dbReference type="NCBIfam" id="NF005688">
    <property type="entry name" value="PRK07488.1"/>
    <property type="match status" value="1"/>
</dbReference>
<name>A0A9Q3ZNT2_9RHOB</name>
<dbReference type="RefSeq" id="WP_275671876.1">
    <property type="nucleotide sequence ID" value="NZ_JAGQAF010000007.1"/>
</dbReference>
<evidence type="ECO:0000259" key="1">
    <source>
        <dbReference type="Pfam" id="PF01425"/>
    </source>
</evidence>
<dbReference type="EMBL" id="JAGQAF010000007">
    <property type="protein sequence ID" value="MCE8538336.1"/>
    <property type="molecule type" value="Genomic_DNA"/>
</dbReference>
<evidence type="ECO:0000313" key="2">
    <source>
        <dbReference type="EMBL" id="MCE8538336.1"/>
    </source>
</evidence>
<feature type="domain" description="Amidase" evidence="1">
    <location>
        <begin position="30"/>
        <end position="447"/>
    </location>
</feature>
<dbReference type="SUPFAM" id="SSF75304">
    <property type="entry name" value="Amidase signature (AS) enzymes"/>
    <property type="match status" value="1"/>
</dbReference>
<dbReference type="PANTHER" id="PTHR11895:SF151">
    <property type="entry name" value="GLUTAMYL-TRNA(GLN) AMIDOTRANSFERASE SUBUNIT A"/>
    <property type="match status" value="1"/>
</dbReference>
<dbReference type="Proteomes" id="UP000813672">
    <property type="component" value="Unassembled WGS sequence"/>
</dbReference>
<evidence type="ECO:0000313" key="3">
    <source>
        <dbReference type="Proteomes" id="UP000813672"/>
    </source>
</evidence>
<accession>A0A9Q3ZNT2</accession>
<dbReference type="InterPro" id="IPR000120">
    <property type="entry name" value="Amidase"/>
</dbReference>
<proteinExistence type="predicted"/>
<dbReference type="Gene3D" id="3.90.1300.10">
    <property type="entry name" value="Amidase signature (AS) domain"/>
    <property type="match status" value="1"/>
</dbReference>
<keyword evidence="2" id="KW-0378">Hydrolase</keyword>
<organism evidence="2 3">
    <name type="scientific">Ruegeria pomeroyi</name>
    <dbReference type="NCBI Taxonomy" id="89184"/>
    <lineage>
        <taxon>Bacteria</taxon>
        <taxon>Pseudomonadati</taxon>
        <taxon>Pseudomonadota</taxon>
        <taxon>Alphaproteobacteria</taxon>
        <taxon>Rhodobacterales</taxon>
        <taxon>Roseobacteraceae</taxon>
        <taxon>Ruegeria</taxon>
    </lineage>
</organism>
<gene>
    <name evidence="2" type="primary">iaaH</name>
    <name evidence="2" type="ORF">KBY27_12830</name>
</gene>
<dbReference type="GO" id="GO:0016787">
    <property type="term" value="F:hydrolase activity"/>
    <property type="evidence" value="ECO:0007669"/>
    <property type="project" value="UniProtKB-KW"/>
</dbReference>
<dbReference type="InterPro" id="IPR023631">
    <property type="entry name" value="Amidase_dom"/>
</dbReference>
<protein>
    <submittedName>
        <fullName evidence="2">Indoleacetamide hydrolase</fullName>
    </submittedName>
</protein>
<reference evidence="2" key="1">
    <citation type="journal article" date="2021" name="Environ. Microbiol.">
        <title>Cryptic niche differentiation of novel sediment ecotypes of Rugeria pomeroyi correlates with nitrate respiration.</title>
        <authorList>
            <person name="Lin X."/>
            <person name="McNichol J."/>
            <person name="Chu X."/>
            <person name="Qian Y."/>
            <person name="Luo H."/>
        </authorList>
    </citation>
    <scope>NUCLEOTIDE SEQUENCE</scope>
    <source>
        <strain evidence="2">SZCCDBB064</strain>
    </source>
</reference>
<comment type="caution">
    <text evidence="2">The sequence shown here is derived from an EMBL/GenBank/DDBJ whole genome shotgun (WGS) entry which is preliminary data.</text>
</comment>
<dbReference type="AlphaFoldDB" id="A0A9Q3ZNT2"/>